<organism evidence="2 3">
    <name type="scientific">Nephila pilipes</name>
    <name type="common">Giant wood spider</name>
    <name type="synonym">Nephila maculata</name>
    <dbReference type="NCBI Taxonomy" id="299642"/>
    <lineage>
        <taxon>Eukaryota</taxon>
        <taxon>Metazoa</taxon>
        <taxon>Ecdysozoa</taxon>
        <taxon>Arthropoda</taxon>
        <taxon>Chelicerata</taxon>
        <taxon>Arachnida</taxon>
        <taxon>Araneae</taxon>
        <taxon>Araneomorphae</taxon>
        <taxon>Entelegynae</taxon>
        <taxon>Araneoidea</taxon>
        <taxon>Nephilidae</taxon>
        <taxon>Nephila</taxon>
    </lineage>
</organism>
<feature type="region of interest" description="Disordered" evidence="1">
    <location>
        <begin position="43"/>
        <end position="66"/>
    </location>
</feature>
<reference evidence="2" key="1">
    <citation type="submission" date="2020-08" db="EMBL/GenBank/DDBJ databases">
        <title>Multicomponent nature underlies the extraordinary mechanical properties of spider dragline silk.</title>
        <authorList>
            <person name="Kono N."/>
            <person name="Nakamura H."/>
            <person name="Mori M."/>
            <person name="Yoshida Y."/>
            <person name="Ohtoshi R."/>
            <person name="Malay A.D."/>
            <person name="Moran D.A.P."/>
            <person name="Tomita M."/>
            <person name="Numata K."/>
            <person name="Arakawa K."/>
        </authorList>
    </citation>
    <scope>NUCLEOTIDE SEQUENCE</scope>
</reference>
<evidence type="ECO:0000313" key="2">
    <source>
        <dbReference type="EMBL" id="GFT94180.1"/>
    </source>
</evidence>
<comment type="caution">
    <text evidence="2">The sequence shown here is derived from an EMBL/GenBank/DDBJ whole genome shotgun (WGS) entry which is preliminary data.</text>
</comment>
<gene>
    <name evidence="2" type="ORF">NPIL_476431</name>
</gene>
<name>A0A8X6U967_NEPPI</name>
<sequence>MTSKIIKIQADRKLFLLKNSLRGVDHVACTGRRECFTPGEQLAVTEENGATDPATESDPRFLRKLL</sequence>
<keyword evidence="3" id="KW-1185">Reference proteome</keyword>
<protein>
    <submittedName>
        <fullName evidence="2">Uncharacterized protein</fullName>
    </submittedName>
</protein>
<dbReference type="EMBL" id="BMAW01025834">
    <property type="protein sequence ID" value="GFT94180.1"/>
    <property type="molecule type" value="Genomic_DNA"/>
</dbReference>
<proteinExistence type="predicted"/>
<evidence type="ECO:0000256" key="1">
    <source>
        <dbReference type="SAM" id="MobiDB-lite"/>
    </source>
</evidence>
<feature type="compositionally biased region" description="Basic and acidic residues" evidence="1">
    <location>
        <begin position="57"/>
        <end position="66"/>
    </location>
</feature>
<accession>A0A8X6U967</accession>
<dbReference type="Proteomes" id="UP000887013">
    <property type="component" value="Unassembled WGS sequence"/>
</dbReference>
<evidence type="ECO:0000313" key="3">
    <source>
        <dbReference type="Proteomes" id="UP000887013"/>
    </source>
</evidence>
<dbReference type="AlphaFoldDB" id="A0A8X6U967"/>